<evidence type="ECO:0000256" key="1">
    <source>
        <dbReference type="SAM" id="Coils"/>
    </source>
</evidence>
<dbReference type="AlphaFoldDB" id="A0A1E7EKY5"/>
<feature type="compositionally biased region" description="Low complexity" evidence="2">
    <location>
        <begin position="150"/>
        <end position="163"/>
    </location>
</feature>
<gene>
    <name evidence="4" type="ORF">FRACYDRAFT_255723</name>
</gene>
<feature type="transmembrane region" description="Helical" evidence="3">
    <location>
        <begin position="278"/>
        <end position="300"/>
    </location>
</feature>
<keyword evidence="3" id="KW-1133">Transmembrane helix</keyword>
<protein>
    <submittedName>
        <fullName evidence="4">Uncharacterized protein</fullName>
    </submittedName>
</protein>
<accession>A0A1E7EKY5</accession>
<feature type="region of interest" description="Disordered" evidence="2">
    <location>
        <begin position="61"/>
        <end position="94"/>
    </location>
</feature>
<organism evidence="4 5">
    <name type="scientific">Fragilariopsis cylindrus CCMP1102</name>
    <dbReference type="NCBI Taxonomy" id="635003"/>
    <lineage>
        <taxon>Eukaryota</taxon>
        <taxon>Sar</taxon>
        <taxon>Stramenopiles</taxon>
        <taxon>Ochrophyta</taxon>
        <taxon>Bacillariophyta</taxon>
        <taxon>Bacillariophyceae</taxon>
        <taxon>Bacillariophycidae</taxon>
        <taxon>Bacillariales</taxon>
        <taxon>Bacillariaceae</taxon>
        <taxon>Fragilariopsis</taxon>
    </lineage>
</organism>
<feature type="compositionally biased region" description="Basic residues" evidence="2">
    <location>
        <begin position="67"/>
        <end position="77"/>
    </location>
</feature>
<evidence type="ECO:0000256" key="2">
    <source>
        <dbReference type="SAM" id="MobiDB-lite"/>
    </source>
</evidence>
<dbReference type="InParanoid" id="A0A1E7EKY5"/>
<feature type="transmembrane region" description="Helical" evidence="3">
    <location>
        <begin position="335"/>
        <end position="353"/>
    </location>
</feature>
<keyword evidence="5" id="KW-1185">Reference proteome</keyword>
<keyword evidence="1" id="KW-0175">Coiled coil</keyword>
<evidence type="ECO:0000313" key="5">
    <source>
        <dbReference type="Proteomes" id="UP000095751"/>
    </source>
</evidence>
<reference evidence="4 5" key="1">
    <citation type="submission" date="2016-09" db="EMBL/GenBank/DDBJ databases">
        <title>Extensive genetic diversity and differential bi-allelic expression allows diatom success in the polar Southern Ocean.</title>
        <authorList>
            <consortium name="DOE Joint Genome Institute"/>
            <person name="Mock T."/>
            <person name="Otillar R.P."/>
            <person name="Strauss J."/>
            <person name="Dupont C."/>
            <person name="Frickenhaus S."/>
            <person name="Maumus F."/>
            <person name="Mcmullan M."/>
            <person name="Sanges R."/>
            <person name="Schmutz J."/>
            <person name="Toseland A."/>
            <person name="Valas R."/>
            <person name="Veluchamy A."/>
            <person name="Ward B.J."/>
            <person name="Allen A."/>
            <person name="Barry K."/>
            <person name="Falciatore A."/>
            <person name="Ferrante M."/>
            <person name="Fortunato A.E."/>
            <person name="Gloeckner G."/>
            <person name="Gruber A."/>
            <person name="Hipkin R."/>
            <person name="Janech M."/>
            <person name="Kroth P."/>
            <person name="Leese F."/>
            <person name="Lindquist E."/>
            <person name="Lyon B.R."/>
            <person name="Martin J."/>
            <person name="Mayer C."/>
            <person name="Parker M."/>
            <person name="Quesneville H."/>
            <person name="Raymond J."/>
            <person name="Uhlig C."/>
            <person name="Valentin K.U."/>
            <person name="Worden A.Z."/>
            <person name="Armbrust E.V."/>
            <person name="Bowler C."/>
            <person name="Green B."/>
            <person name="Moulton V."/>
            <person name="Van Oosterhout C."/>
            <person name="Grigoriev I."/>
        </authorList>
    </citation>
    <scope>NUCLEOTIDE SEQUENCE [LARGE SCALE GENOMIC DNA]</scope>
    <source>
        <strain evidence="4 5">CCMP1102</strain>
    </source>
</reference>
<feature type="compositionally biased region" description="Basic residues" evidence="2">
    <location>
        <begin position="85"/>
        <end position="94"/>
    </location>
</feature>
<sequence length="359" mass="40018">MKEATHLYTLRQMVLLEDKLKIFNEEMEEKLEDTNQQLKKWVLRWKPVIDHSMKRVQELAKGNSKPVWHHFTKNKPAKTKESRKLQKRKHAKKKIMLKNPLTNLLNNKLYIPEQEQELRDLQELNDSNSNSNSSSVDNNRPINSMNRNENVGNNDRSSSSSNNNWSPYCESWWDDLIRTRRAPTPTCTCTCTNTSTTINTFTGDEECICYDDEYDSTISSIDDRYSFPAELPPVAAPFQRTPEISNNGGDSSSTFSGAEYGDNNNGSTTYSVDASIPVIIIFVAFVLLFVPIVCTCFWRYSDGGGGGRTHGGGGGHTSNGGSGVGNVGWGEGSEVVAVMVAAVVVVVVVVDCYSGEYTK</sequence>
<dbReference type="Proteomes" id="UP000095751">
    <property type="component" value="Unassembled WGS sequence"/>
</dbReference>
<feature type="coiled-coil region" evidence="1">
    <location>
        <begin position="13"/>
        <end position="44"/>
    </location>
</feature>
<dbReference type="KEGG" id="fcy:FRACYDRAFT_255723"/>
<keyword evidence="3" id="KW-0812">Transmembrane</keyword>
<feature type="compositionally biased region" description="Low complexity" evidence="2">
    <location>
        <begin position="125"/>
        <end position="139"/>
    </location>
</feature>
<evidence type="ECO:0000256" key="3">
    <source>
        <dbReference type="SAM" id="Phobius"/>
    </source>
</evidence>
<feature type="compositionally biased region" description="Polar residues" evidence="2">
    <location>
        <begin position="140"/>
        <end position="149"/>
    </location>
</feature>
<name>A0A1E7EKY5_9STRA</name>
<keyword evidence="3" id="KW-0472">Membrane</keyword>
<proteinExistence type="predicted"/>
<feature type="region of interest" description="Disordered" evidence="2">
    <location>
        <begin position="239"/>
        <end position="258"/>
    </location>
</feature>
<feature type="compositionally biased region" description="Polar residues" evidence="2">
    <location>
        <begin position="242"/>
        <end position="258"/>
    </location>
</feature>
<evidence type="ECO:0000313" key="4">
    <source>
        <dbReference type="EMBL" id="OEU06213.1"/>
    </source>
</evidence>
<feature type="region of interest" description="Disordered" evidence="2">
    <location>
        <begin position="125"/>
        <end position="163"/>
    </location>
</feature>
<dbReference type="EMBL" id="KV784420">
    <property type="protein sequence ID" value="OEU06213.1"/>
    <property type="molecule type" value="Genomic_DNA"/>
</dbReference>